<dbReference type="InterPro" id="IPR003838">
    <property type="entry name" value="ABC3_permease_C"/>
</dbReference>
<dbReference type="InterPro" id="IPR050250">
    <property type="entry name" value="Macrolide_Exporter_MacB"/>
</dbReference>
<feature type="domain" description="MacB-like periplasmic core" evidence="9">
    <location>
        <begin position="28"/>
        <end position="235"/>
    </location>
</feature>
<evidence type="ECO:0000256" key="1">
    <source>
        <dbReference type="ARBA" id="ARBA00004651"/>
    </source>
</evidence>
<evidence type="ECO:0000256" key="2">
    <source>
        <dbReference type="ARBA" id="ARBA00022475"/>
    </source>
</evidence>
<evidence type="ECO:0000256" key="5">
    <source>
        <dbReference type="ARBA" id="ARBA00023136"/>
    </source>
</evidence>
<keyword evidence="4 7" id="KW-1133">Transmembrane helix</keyword>
<dbReference type="PANTHER" id="PTHR30572:SF4">
    <property type="entry name" value="ABC TRANSPORTER PERMEASE YTRF"/>
    <property type="match status" value="1"/>
</dbReference>
<feature type="transmembrane region" description="Helical" evidence="7">
    <location>
        <begin position="265"/>
        <end position="288"/>
    </location>
</feature>
<accession>L0A6I1</accession>
<dbReference type="GO" id="GO:0022857">
    <property type="term" value="F:transmembrane transporter activity"/>
    <property type="evidence" value="ECO:0007669"/>
    <property type="project" value="TreeGrafter"/>
</dbReference>
<dbReference type="PATRIC" id="fig|937777.3.peg.4152"/>
<gene>
    <name evidence="10" type="ordered locus">Deipe_4126</name>
</gene>
<dbReference type="InterPro" id="IPR025857">
    <property type="entry name" value="MacB_PCD"/>
</dbReference>
<evidence type="ECO:0000256" key="7">
    <source>
        <dbReference type="SAM" id="Phobius"/>
    </source>
</evidence>
<evidence type="ECO:0000259" key="8">
    <source>
        <dbReference type="Pfam" id="PF02687"/>
    </source>
</evidence>
<comment type="subcellular location">
    <subcellularLocation>
        <location evidence="1">Cell membrane</location>
        <topology evidence="1">Multi-pass membrane protein</topology>
    </subcellularLocation>
</comment>
<protein>
    <submittedName>
        <fullName evidence="10">ABC-type transport system, involved in lipoprotein release, permease component</fullName>
    </submittedName>
</protein>
<keyword evidence="10" id="KW-0614">Plasmid</keyword>
<feature type="transmembrane region" description="Helical" evidence="7">
    <location>
        <begin position="30"/>
        <end position="52"/>
    </location>
</feature>
<comment type="similarity">
    <text evidence="6">Belongs to the ABC-4 integral membrane protein family.</text>
</comment>
<feature type="domain" description="ABC3 transporter permease C-terminal" evidence="8">
    <location>
        <begin position="266"/>
        <end position="383"/>
    </location>
</feature>
<dbReference type="Pfam" id="PF12704">
    <property type="entry name" value="MacB_PCD"/>
    <property type="match status" value="1"/>
</dbReference>
<reference evidence="11" key="1">
    <citation type="submission" date="2012-03" db="EMBL/GenBank/DDBJ databases">
        <title>Complete sequence of plasmid 1 of Deinococcus peraridilitoris DSM 19664.</title>
        <authorList>
            <person name="Lucas S."/>
            <person name="Copeland A."/>
            <person name="Lapidus A."/>
            <person name="Glavina del Rio T."/>
            <person name="Dalin E."/>
            <person name="Tice H."/>
            <person name="Bruce D."/>
            <person name="Goodwin L."/>
            <person name="Pitluck S."/>
            <person name="Peters L."/>
            <person name="Mikhailova N."/>
            <person name="Lu M."/>
            <person name="Kyrpides N."/>
            <person name="Mavromatis K."/>
            <person name="Ivanova N."/>
            <person name="Brettin T."/>
            <person name="Detter J.C."/>
            <person name="Han C."/>
            <person name="Larimer F."/>
            <person name="Land M."/>
            <person name="Hauser L."/>
            <person name="Markowitz V."/>
            <person name="Cheng J.-F."/>
            <person name="Hugenholtz P."/>
            <person name="Woyke T."/>
            <person name="Wu D."/>
            <person name="Pukall R."/>
            <person name="Steenblock K."/>
            <person name="Brambilla E."/>
            <person name="Klenk H.-P."/>
            <person name="Eisen J.A."/>
        </authorList>
    </citation>
    <scope>NUCLEOTIDE SEQUENCE [LARGE SCALE GENOMIC DNA]</scope>
    <source>
        <strain evidence="11">DSM 19664 / LMG 22246 / CIP 109416 / KR-200</strain>
        <plasmid evidence="11">Plasmid pDEIPE01</plasmid>
    </source>
</reference>
<dbReference type="Proteomes" id="UP000010467">
    <property type="component" value="Plasmid pDEIPE01"/>
</dbReference>
<dbReference type="GO" id="GO:0005886">
    <property type="term" value="C:plasma membrane"/>
    <property type="evidence" value="ECO:0007669"/>
    <property type="project" value="UniProtKB-SubCell"/>
</dbReference>
<dbReference type="PANTHER" id="PTHR30572">
    <property type="entry name" value="MEMBRANE COMPONENT OF TRANSPORTER-RELATED"/>
    <property type="match status" value="1"/>
</dbReference>
<sequence length="391" mass="41642">MAPLRRFRPAGTLLVLSARGLTRRPARSVVTALCVSVATAGLTVFLSLGAGLRQAVEEQTNSIRPQLQVSLGGLLQALAPPPTMPEQLLEQIQAQRAALGLQFVTPVILQRHRHAGLEVTLYGVPAAIGFKQVYPYARVLRGRQLIPADEHAPVAVVGAQVARQLMVQNGDVIPLNRRHQVRIVGVLAPTGTATDAFIIIPLRSLQAILEVRGLISLAAVEVRPDQDVWDVARTLAKHVDAEVHTQLEARDVMTRLLRGARLMQWALSGVALLVAFLTVLTTMTMVGFERRAELAVLRALGLQPGQAVGLLLLDGVLLTGVGGLGGALLGWLAGHALSAFTIARTGVPAALTTPGVLLVVLAVSIFMGVLAALPVAWRVTREPIARALRLN</sequence>
<name>L0A6I1_DEIPD</name>
<organism evidence="10 11">
    <name type="scientific">Deinococcus peraridilitoris (strain DSM 19664 / LMG 22246 / CIP 109416 / KR-200)</name>
    <dbReference type="NCBI Taxonomy" id="937777"/>
    <lineage>
        <taxon>Bacteria</taxon>
        <taxon>Thermotogati</taxon>
        <taxon>Deinococcota</taxon>
        <taxon>Deinococci</taxon>
        <taxon>Deinococcales</taxon>
        <taxon>Deinococcaceae</taxon>
        <taxon>Deinococcus</taxon>
    </lineage>
</organism>
<feature type="transmembrane region" description="Helical" evidence="7">
    <location>
        <begin position="355"/>
        <end position="377"/>
    </location>
</feature>
<geneLocation type="plasmid" evidence="10 11">
    <name>pDEIPE01</name>
</geneLocation>
<proteinExistence type="inferred from homology"/>
<keyword evidence="5 7" id="KW-0472">Membrane</keyword>
<dbReference type="Pfam" id="PF02687">
    <property type="entry name" value="FtsX"/>
    <property type="match status" value="1"/>
</dbReference>
<evidence type="ECO:0000256" key="4">
    <source>
        <dbReference type="ARBA" id="ARBA00022989"/>
    </source>
</evidence>
<keyword evidence="2" id="KW-1003">Cell membrane</keyword>
<evidence type="ECO:0000313" key="10">
    <source>
        <dbReference type="EMBL" id="AFZ69493.1"/>
    </source>
</evidence>
<dbReference type="RefSeq" id="WP_015231394.1">
    <property type="nucleotide sequence ID" value="NC_019789.1"/>
</dbReference>
<evidence type="ECO:0000256" key="3">
    <source>
        <dbReference type="ARBA" id="ARBA00022692"/>
    </source>
</evidence>
<dbReference type="HOGENOM" id="CLU_000604_8_0_0"/>
<evidence type="ECO:0000313" key="11">
    <source>
        <dbReference type="Proteomes" id="UP000010467"/>
    </source>
</evidence>
<feature type="transmembrane region" description="Helical" evidence="7">
    <location>
        <begin position="308"/>
        <end position="334"/>
    </location>
</feature>
<evidence type="ECO:0000256" key="6">
    <source>
        <dbReference type="ARBA" id="ARBA00038076"/>
    </source>
</evidence>
<dbReference type="EMBL" id="CP003383">
    <property type="protein sequence ID" value="AFZ69493.1"/>
    <property type="molecule type" value="Genomic_DNA"/>
</dbReference>
<keyword evidence="10" id="KW-0449">Lipoprotein</keyword>
<keyword evidence="3 7" id="KW-0812">Transmembrane</keyword>
<dbReference type="AlphaFoldDB" id="L0A6I1"/>
<keyword evidence="11" id="KW-1185">Reference proteome</keyword>
<evidence type="ECO:0000259" key="9">
    <source>
        <dbReference type="Pfam" id="PF12704"/>
    </source>
</evidence>
<dbReference type="KEGG" id="dpd:Deipe_4126"/>